<organism evidence="11 12">
    <name type="scientific">Hydrocarboniclastica marina</name>
    <dbReference type="NCBI Taxonomy" id="2259620"/>
    <lineage>
        <taxon>Bacteria</taxon>
        <taxon>Pseudomonadati</taxon>
        <taxon>Pseudomonadota</taxon>
        <taxon>Gammaproteobacteria</taxon>
        <taxon>Alteromonadales</taxon>
        <taxon>Alteromonadaceae</taxon>
        <taxon>Hydrocarboniclastica</taxon>
    </lineage>
</organism>
<comment type="similarity">
    <text evidence="6">Belongs to the methyl-accepting chemotaxis (MCP) protein family.</text>
</comment>
<evidence type="ECO:0000259" key="10">
    <source>
        <dbReference type="PROSITE" id="PS50885"/>
    </source>
</evidence>
<dbReference type="Proteomes" id="UP000298049">
    <property type="component" value="Chromosome"/>
</dbReference>
<proteinExistence type="inferred from homology"/>
<comment type="subcellular location">
    <subcellularLocation>
        <location evidence="1">Membrane</location>
        <topology evidence="1">Multi-pass membrane protein</topology>
    </subcellularLocation>
</comment>
<dbReference type="Gene3D" id="1.10.287.950">
    <property type="entry name" value="Methyl-accepting chemotaxis protein"/>
    <property type="match status" value="1"/>
</dbReference>
<evidence type="ECO:0000256" key="6">
    <source>
        <dbReference type="ARBA" id="ARBA00029447"/>
    </source>
</evidence>
<dbReference type="PROSITE" id="PS50111">
    <property type="entry name" value="CHEMOTAXIS_TRANSDUC_2"/>
    <property type="match status" value="1"/>
</dbReference>
<dbReference type="GO" id="GO:0016020">
    <property type="term" value="C:membrane"/>
    <property type="evidence" value="ECO:0007669"/>
    <property type="project" value="UniProtKB-SubCell"/>
</dbReference>
<dbReference type="Pfam" id="PF00672">
    <property type="entry name" value="HAMP"/>
    <property type="match status" value="1"/>
</dbReference>
<evidence type="ECO:0000256" key="8">
    <source>
        <dbReference type="SAM" id="Phobius"/>
    </source>
</evidence>
<keyword evidence="12" id="KW-1185">Reference proteome</keyword>
<dbReference type="RefSeq" id="WP_136549792.1">
    <property type="nucleotide sequence ID" value="NZ_CP031093.1"/>
</dbReference>
<dbReference type="SMART" id="SM00304">
    <property type="entry name" value="HAMP"/>
    <property type="match status" value="1"/>
</dbReference>
<gene>
    <name evidence="11" type="ORF">soil367_14735</name>
</gene>
<dbReference type="FunFam" id="1.10.287.950:FF:000001">
    <property type="entry name" value="Methyl-accepting chemotaxis sensory transducer"/>
    <property type="match status" value="1"/>
</dbReference>
<dbReference type="PANTHER" id="PTHR32089:SF119">
    <property type="entry name" value="METHYL-ACCEPTING CHEMOTAXIS PROTEIN CTPL"/>
    <property type="match status" value="1"/>
</dbReference>
<evidence type="ECO:0000259" key="9">
    <source>
        <dbReference type="PROSITE" id="PS50111"/>
    </source>
</evidence>
<dbReference type="GO" id="GO:0007165">
    <property type="term" value="P:signal transduction"/>
    <property type="evidence" value="ECO:0007669"/>
    <property type="project" value="UniProtKB-KW"/>
</dbReference>
<dbReference type="EMBL" id="CP031093">
    <property type="protein sequence ID" value="QCF27087.1"/>
    <property type="molecule type" value="Genomic_DNA"/>
</dbReference>
<dbReference type="KEGG" id="hmi:soil367_14735"/>
<evidence type="ECO:0000256" key="5">
    <source>
        <dbReference type="ARBA" id="ARBA00023224"/>
    </source>
</evidence>
<keyword evidence="4 8" id="KW-0472">Membrane</keyword>
<dbReference type="InterPro" id="IPR004089">
    <property type="entry name" value="MCPsignal_dom"/>
</dbReference>
<evidence type="ECO:0000313" key="12">
    <source>
        <dbReference type="Proteomes" id="UP000298049"/>
    </source>
</evidence>
<evidence type="ECO:0000256" key="2">
    <source>
        <dbReference type="ARBA" id="ARBA00022692"/>
    </source>
</evidence>
<dbReference type="SUPFAM" id="SSF58104">
    <property type="entry name" value="Methyl-accepting chemotaxis protein (MCP) signaling domain"/>
    <property type="match status" value="1"/>
</dbReference>
<keyword evidence="2 8" id="KW-0812">Transmembrane</keyword>
<feature type="domain" description="HAMP" evidence="10">
    <location>
        <begin position="206"/>
        <end position="260"/>
    </location>
</feature>
<dbReference type="AlphaFoldDB" id="A0A4P7XM46"/>
<evidence type="ECO:0000256" key="7">
    <source>
        <dbReference type="PROSITE-ProRule" id="PRU00284"/>
    </source>
</evidence>
<dbReference type="CDD" id="cd06225">
    <property type="entry name" value="HAMP"/>
    <property type="match status" value="1"/>
</dbReference>
<evidence type="ECO:0000256" key="1">
    <source>
        <dbReference type="ARBA" id="ARBA00004141"/>
    </source>
</evidence>
<dbReference type="PANTHER" id="PTHR32089">
    <property type="entry name" value="METHYL-ACCEPTING CHEMOTAXIS PROTEIN MCPB"/>
    <property type="match status" value="1"/>
</dbReference>
<name>A0A4P7XM46_9ALTE</name>
<dbReference type="PROSITE" id="PS50885">
    <property type="entry name" value="HAMP"/>
    <property type="match status" value="1"/>
</dbReference>
<evidence type="ECO:0000256" key="4">
    <source>
        <dbReference type="ARBA" id="ARBA00023136"/>
    </source>
</evidence>
<evidence type="ECO:0000256" key="3">
    <source>
        <dbReference type="ARBA" id="ARBA00022989"/>
    </source>
</evidence>
<sequence>MLSNLSIRKKILALPLLATLSLIVYSLITTSNSSQNMALLEQTQSVQLPIQRIASESLVRLDRIKENLASAVIAGELDMVESAKSQADALIKDLRSVGSFDASLQPKAKDLANSVAEYVRLSAPVSQGMVEGTLDFASLGDRTARMNSALSEAEAQLKAFRADREQSFVASIETAKAAANSTRRTGLILTAVTIAALFGVGLLISGNIVGSVRRVGGALQDMAEKDGDLTIRLESGSRDEIGELVHWFNTFVEKLHGVIGKTVEQVKPLAGQAQTLQSLAGSGSAITEVQKRGTESTLVAVEEMSGSSRAVAQNANEAFESARLAEGEAQQGAEVVNTSVALIQQLAEQLADASLSVRKLEQDSNQVTVVVEVIKGIAEQTNLLALNAAIEAARAGEHGRGFSVVADEVRSLASKTQQSTTEITDMIDRLQGAAASVAGEIERANKQAMDSVRGATSAGESLAKIKERIERINGMNAEIANATESQLSVSDEVLRNVSEINDKTGEAEANSQSLNSVSDELARMASNLETLTHSFKV</sequence>
<dbReference type="GO" id="GO:0006935">
    <property type="term" value="P:chemotaxis"/>
    <property type="evidence" value="ECO:0007669"/>
    <property type="project" value="UniProtKB-ARBA"/>
</dbReference>
<keyword evidence="3 8" id="KW-1133">Transmembrane helix</keyword>
<keyword evidence="5 7" id="KW-0807">Transducer</keyword>
<dbReference type="InterPro" id="IPR003660">
    <property type="entry name" value="HAMP_dom"/>
</dbReference>
<dbReference type="SMART" id="SM00283">
    <property type="entry name" value="MA"/>
    <property type="match status" value="1"/>
</dbReference>
<feature type="transmembrane region" description="Helical" evidence="8">
    <location>
        <begin position="186"/>
        <end position="204"/>
    </location>
</feature>
<accession>A0A4P7XM46</accession>
<evidence type="ECO:0000313" key="11">
    <source>
        <dbReference type="EMBL" id="QCF27087.1"/>
    </source>
</evidence>
<reference evidence="11 12" key="1">
    <citation type="submission" date="2018-07" db="EMBL/GenBank/DDBJ databases">
        <title>Marsedoiliclastica nanhaica gen. nov. sp. nov., a novel marine hydrocarbonoclastic bacterium isolated from an in-situ enriched hydrocarbon-degrading consortium in deep-sea sediment.</title>
        <authorList>
            <person name="Dong C."/>
            <person name="Ma T."/>
            <person name="Liu R."/>
            <person name="Shao Z."/>
        </authorList>
    </citation>
    <scope>NUCLEOTIDE SEQUENCE [LARGE SCALE GENOMIC DNA]</scope>
    <source>
        <strain evidence="12">soil36-7</strain>
    </source>
</reference>
<dbReference type="CDD" id="cd11386">
    <property type="entry name" value="MCP_signal"/>
    <property type="match status" value="1"/>
</dbReference>
<dbReference type="OrthoDB" id="49457at2"/>
<protein>
    <submittedName>
        <fullName evidence="11">Methyl-accepting chemotaxis protein</fullName>
    </submittedName>
</protein>
<dbReference type="Pfam" id="PF00015">
    <property type="entry name" value="MCPsignal"/>
    <property type="match status" value="1"/>
</dbReference>
<feature type="domain" description="Methyl-accepting transducer" evidence="9">
    <location>
        <begin position="265"/>
        <end position="501"/>
    </location>
</feature>